<evidence type="ECO:0000313" key="6">
    <source>
        <dbReference type="EMBL" id="TBH74358.1"/>
    </source>
</evidence>
<dbReference type="GO" id="GO:0030170">
    <property type="term" value="F:pyridoxal phosphate binding"/>
    <property type="evidence" value="ECO:0007669"/>
    <property type="project" value="InterPro"/>
</dbReference>
<keyword evidence="7" id="KW-1185">Reference proteome</keyword>
<dbReference type="Pfam" id="PF00155">
    <property type="entry name" value="Aminotran_1_2"/>
    <property type="match status" value="1"/>
</dbReference>
<dbReference type="InterPro" id="IPR015422">
    <property type="entry name" value="PyrdxlP-dep_Trfase_small"/>
</dbReference>
<dbReference type="Gene3D" id="3.90.1150.10">
    <property type="entry name" value="Aspartate Aminotransferase, domain 1"/>
    <property type="match status" value="1"/>
</dbReference>
<evidence type="ECO:0000256" key="1">
    <source>
        <dbReference type="ARBA" id="ARBA00001933"/>
    </source>
</evidence>
<comment type="cofactor">
    <cofactor evidence="1 4">
        <name>pyridoxal 5'-phosphate</name>
        <dbReference type="ChEBI" id="CHEBI:597326"/>
    </cofactor>
</comment>
<dbReference type="SUPFAM" id="SSF53383">
    <property type="entry name" value="PLP-dependent transferases"/>
    <property type="match status" value="1"/>
</dbReference>
<dbReference type="GO" id="GO:0008483">
    <property type="term" value="F:transaminase activity"/>
    <property type="evidence" value="ECO:0007669"/>
    <property type="project" value="UniProtKB-KW"/>
</dbReference>
<comment type="similarity">
    <text evidence="4">Belongs to the class-I pyridoxal-phosphate-dependent aminotransferase family.</text>
</comment>
<evidence type="ECO:0000313" key="7">
    <source>
        <dbReference type="Proteomes" id="UP000293583"/>
    </source>
</evidence>
<organism evidence="6 7">
    <name type="scientific">Aquirufa antheringensis</name>
    <dbReference type="NCBI Taxonomy" id="2516559"/>
    <lineage>
        <taxon>Bacteria</taxon>
        <taxon>Pseudomonadati</taxon>
        <taxon>Bacteroidota</taxon>
        <taxon>Cytophagia</taxon>
        <taxon>Cytophagales</taxon>
        <taxon>Flectobacillaceae</taxon>
        <taxon>Aquirufa</taxon>
    </lineage>
</organism>
<dbReference type="PROSITE" id="PS00105">
    <property type="entry name" value="AA_TRANSFER_CLASS_1"/>
    <property type="match status" value="1"/>
</dbReference>
<feature type="domain" description="Aminotransferase class I/classII large" evidence="5">
    <location>
        <begin position="35"/>
        <end position="384"/>
    </location>
</feature>
<dbReference type="AlphaFoldDB" id="A0A4Q9BGL2"/>
<keyword evidence="3 4" id="KW-0808">Transferase</keyword>
<reference evidence="6 7" key="1">
    <citation type="submission" date="2019-02" db="EMBL/GenBank/DDBJ databases">
        <title>Genome of a new Bacteroidetes strain.</title>
        <authorList>
            <person name="Pitt A."/>
        </authorList>
    </citation>
    <scope>NUCLEOTIDE SEQUENCE [LARGE SCALE GENOMIC DNA]</scope>
    <source>
        <strain evidence="6 7">103A-SOEBACH</strain>
    </source>
</reference>
<gene>
    <name evidence="6" type="ORF">EWU20_04250</name>
</gene>
<dbReference type="OrthoDB" id="9802328at2"/>
<proteinExistence type="inferred from homology"/>
<dbReference type="InterPro" id="IPR004838">
    <property type="entry name" value="NHTrfase_class1_PyrdxlP-BS"/>
</dbReference>
<dbReference type="RefSeq" id="WP_130922841.1">
    <property type="nucleotide sequence ID" value="NZ_JAANOM010000001.1"/>
</dbReference>
<name>A0A4Q9BGL2_9BACT</name>
<dbReference type="InterPro" id="IPR004839">
    <property type="entry name" value="Aminotransferase_I/II_large"/>
</dbReference>
<dbReference type="CDD" id="cd00609">
    <property type="entry name" value="AAT_like"/>
    <property type="match status" value="1"/>
</dbReference>
<keyword evidence="2 4" id="KW-0032">Aminotransferase</keyword>
<dbReference type="Gene3D" id="3.40.640.10">
    <property type="entry name" value="Type I PLP-dependent aspartate aminotransferase-like (Major domain)"/>
    <property type="match status" value="1"/>
</dbReference>
<dbReference type="PANTHER" id="PTHR42832">
    <property type="entry name" value="AMINO ACID AMINOTRANSFERASE"/>
    <property type="match status" value="1"/>
</dbReference>
<evidence type="ECO:0000256" key="2">
    <source>
        <dbReference type="ARBA" id="ARBA00022576"/>
    </source>
</evidence>
<accession>A0A4Q9BGL2</accession>
<dbReference type="EC" id="2.6.1.-" evidence="4"/>
<dbReference type="PANTHER" id="PTHR42832:SF3">
    <property type="entry name" value="L-GLUTAMINE--4-(METHYLSULFANYL)-2-OXOBUTANOATE AMINOTRANSFERASE"/>
    <property type="match status" value="1"/>
</dbReference>
<evidence type="ECO:0000256" key="3">
    <source>
        <dbReference type="ARBA" id="ARBA00022679"/>
    </source>
</evidence>
<comment type="caution">
    <text evidence="6">The sequence shown here is derived from an EMBL/GenBank/DDBJ whole genome shotgun (WGS) entry which is preliminary data.</text>
</comment>
<evidence type="ECO:0000256" key="4">
    <source>
        <dbReference type="RuleBase" id="RU000481"/>
    </source>
</evidence>
<protein>
    <recommendedName>
        <fullName evidence="4">Aminotransferase</fullName>
        <ecNumber evidence="4">2.6.1.-</ecNumber>
    </recommendedName>
</protein>
<dbReference type="Proteomes" id="UP000293583">
    <property type="component" value="Unassembled WGS sequence"/>
</dbReference>
<dbReference type="InterPro" id="IPR015421">
    <property type="entry name" value="PyrdxlP-dep_Trfase_major"/>
</dbReference>
<sequence length="392" mass="42785">MSLHITAASRLNSVEEYYFSKKLKQIAALKESGVPIINLGIGSPDLAPSSETIAALTESAANPANHAYQGYQGIPALREAFASFYAKHYGVTVNPASEILPLIGSKEGIMHIAMAYLEKGDVTLIPNPGYPTYSAACSLAGATVESYELSASTGWLPDLKALEKRDLSKVKIMWVNYPHMPTGAQATVEFFTELRDFAIRHAILLVNDNPYSFILNEKPMSMLSIPGMQDVAIELNSLSKSHNMAGWRIGAAFGKAEFLAPVLKFKSNMDSGMFLPLQQAAVKALSADSAWFENQNRIYRSRQKLVFDLLDLLDCVYDPAQSGMFVWAKIPTSFDSGYALSDKILDENAVFITPGGIFGTQGDGYIRISLCAQESVFSQAIDRIKNHSNGIS</sequence>
<evidence type="ECO:0000259" key="5">
    <source>
        <dbReference type="Pfam" id="PF00155"/>
    </source>
</evidence>
<dbReference type="InterPro" id="IPR050881">
    <property type="entry name" value="LL-DAP_aminotransferase"/>
</dbReference>
<dbReference type="InterPro" id="IPR015424">
    <property type="entry name" value="PyrdxlP-dep_Trfase"/>
</dbReference>
<dbReference type="EMBL" id="SEWY01000002">
    <property type="protein sequence ID" value="TBH74358.1"/>
    <property type="molecule type" value="Genomic_DNA"/>
</dbReference>